<organism evidence="5 6">
    <name type="scientific">Drosophila suzukii</name>
    <name type="common">Spotted-wing drosophila fruit fly</name>
    <dbReference type="NCBI Taxonomy" id="28584"/>
    <lineage>
        <taxon>Eukaryota</taxon>
        <taxon>Metazoa</taxon>
        <taxon>Ecdysozoa</taxon>
        <taxon>Arthropoda</taxon>
        <taxon>Hexapoda</taxon>
        <taxon>Insecta</taxon>
        <taxon>Pterygota</taxon>
        <taxon>Neoptera</taxon>
        <taxon>Endopterygota</taxon>
        <taxon>Diptera</taxon>
        <taxon>Brachycera</taxon>
        <taxon>Muscomorpha</taxon>
        <taxon>Ephydroidea</taxon>
        <taxon>Drosophilidae</taxon>
        <taxon>Drosophila</taxon>
        <taxon>Sophophora</taxon>
    </lineage>
</organism>
<proteinExistence type="predicted"/>
<comment type="subcellular location">
    <subcellularLocation>
        <location evidence="3">Peroxisome membrane</location>
    </subcellularLocation>
</comment>
<keyword evidence="2" id="KW-0576">Peroxisome</keyword>
<evidence type="ECO:0000256" key="3">
    <source>
        <dbReference type="ARBA" id="ARBA00046271"/>
    </source>
</evidence>
<protein>
    <submittedName>
        <fullName evidence="6">Peroxisomal membrane protein 11C</fullName>
    </submittedName>
</protein>
<keyword evidence="5" id="KW-1185">Reference proteome</keyword>
<keyword evidence="4" id="KW-0812">Transmembrane</keyword>
<feature type="transmembrane region" description="Helical" evidence="4">
    <location>
        <begin position="124"/>
        <end position="141"/>
    </location>
</feature>
<gene>
    <name evidence="6" type="primary">LOC108009869</name>
</gene>
<dbReference type="Proteomes" id="UP001652628">
    <property type="component" value="Chromosome 2R"/>
</dbReference>
<dbReference type="GO" id="GO:0016559">
    <property type="term" value="P:peroxisome fission"/>
    <property type="evidence" value="ECO:0007669"/>
    <property type="project" value="InterPro"/>
</dbReference>
<evidence type="ECO:0000256" key="1">
    <source>
        <dbReference type="ARBA" id="ARBA00023136"/>
    </source>
</evidence>
<dbReference type="AlphaFoldDB" id="A0AB40D8L6"/>
<evidence type="ECO:0000256" key="2">
    <source>
        <dbReference type="ARBA" id="ARBA00023140"/>
    </source>
</evidence>
<evidence type="ECO:0000313" key="6">
    <source>
        <dbReference type="RefSeq" id="XP_065719234.2"/>
    </source>
</evidence>
<evidence type="ECO:0000256" key="4">
    <source>
        <dbReference type="SAM" id="Phobius"/>
    </source>
</evidence>
<reference evidence="6" key="1">
    <citation type="submission" date="2025-08" db="UniProtKB">
        <authorList>
            <consortium name="RefSeq"/>
        </authorList>
    </citation>
    <scope>IDENTIFICATION</scope>
</reference>
<accession>A0AB40D8L6</accession>
<keyword evidence="1 4" id="KW-0472">Membrane</keyword>
<keyword evidence="4" id="KW-1133">Transmembrane helix</keyword>
<name>A0AB40D8L6_DROSZ</name>
<sequence length="213" mass="23554">MTKFINEVCGLIDSYAGRDVLMEALCQGAKLVAGYQAKRNPDLSQRCATVSSKISGAQATLRLIGDLPVIQYTLEYGLGDCEPDRITAVLGVMSNAVDLLFYPIETICWLAEHRVLDVKNRARWSYANSIFCVLSVYLNLVRTLRNFSLNRNQMNRQDVVSFARISLDLVHAVSILPSGYLWGGKMSTLQIGAIGTLSAALGIYQILGRKRMT</sequence>
<dbReference type="GO" id="GO:0005778">
    <property type="term" value="C:peroxisomal membrane"/>
    <property type="evidence" value="ECO:0007669"/>
    <property type="project" value="UniProtKB-SubCell"/>
</dbReference>
<dbReference type="RefSeq" id="XP_065719234.2">
    <property type="nucleotide sequence ID" value="XM_065863162.2"/>
</dbReference>
<dbReference type="GeneID" id="108009869"/>
<dbReference type="InterPro" id="IPR008733">
    <property type="entry name" value="PEX11"/>
</dbReference>
<feature type="transmembrane region" description="Helical" evidence="4">
    <location>
        <begin position="188"/>
        <end position="207"/>
    </location>
</feature>
<dbReference type="InterPro" id="IPR026510">
    <property type="entry name" value="PEX11C_met"/>
</dbReference>
<evidence type="ECO:0000313" key="5">
    <source>
        <dbReference type="Proteomes" id="UP001652628"/>
    </source>
</evidence>
<dbReference type="Pfam" id="PF05648">
    <property type="entry name" value="PEX11"/>
    <property type="match status" value="1"/>
</dbReference>
<dbReference type="PANTHER" id="PTHR20990">
    <property type="entry name" value="PEROXISOMAL BIOGENESIS FACTOR 11"/>
    <property type="match status" value="1"/>
</dbReference>
<dbReference type="PANTHER" id="PTHR20990:SF1">
    <property type="entry name" value="PEROXISOMAL MEMBRANE PROTEIN 11C"/>
    <property type="match status" value="1"/>
</dbReference>